<comment type="cofactor">
    <cofactor evidence="1 8">
        <name>heme</name>
        <dbReference type="ChEBI" id="CHEBI:30413"/>
    </cofactor>
</comment>
<evidence type="ECO:0000256" key="5">
    <source>
        <dbReference type="ARBA" id="ARBA00023002"/>
    </source>
</evidence>
<dbReference type="GO" id="GO:0016705">
    <property type="term" value="F:oxidoreductase activity, acting on paired donors, with incorporation or reduction of molecular oxygen"/>
    <property type="evidence" value="ECO:0007669"/>
    <property type="project" value="InterPro"/>
</dbReference>
<dbReference type="InterPro" id="IPR017972">
    <property type="entry name" value="Cyt_P450_CS"/>
</dbReference>
<dbReference type="GO" id="GO:0005506">
    <property type="term" value="F:iron ion binding"/>
    <property type="evidence" value="ECO:0007669"/>
    <property type="project" value="InterPro"/>
</dbReference>
<evidence type="ECO:0000313" key="10">
    <source>
        <dbReference type="EMBL" id="PMD14559.1"/>
    </source>
</evidence>
<evidence type="ECO:0000256" key="2">
    <source>
        <dbReference type="ARBA" id="ARBA00010617"/>
    </source>
</evidence>
<evidence type="ECO:0000256" key="4">
    <source>
        <dbReference type="ARBA" id="ARBA00022723"/>
    </source>
</evidence>
<evidence type="ECO:0000256" key="7">
    <source>
        <dbReference type="ARBA" id="ARBA00023033"/>
    </source>
</evidence>
<dbReference type="InterPro" id="IPR036396">
    <property type="entry name" value="Cyt_P450_sf"/>
</dbReference>
<dbReference type="OrthoDB" id="1470350at2759"/>
<dbReference type="Gene3D" id="1.10.630.10">
    <property type="entry name" value="Cytochrome P450"/>
    <property type="match status" value="1"/>
</dbReference>
<evidence type="ECO:0000313" key="11">
    <source>
        <dbReference type="Proteomes" id="UP000235672"/>
    </source>
</evidence>
<evidence type="ECO:0000256" key="3">
    <source>
        <dbReference type="ARBA" id="ARBA00022617"/>
    </source>
</evidence>
<keyword evidence="3 8" id="KW-0349">Heme</keyword>
<dbReference type="PROSITE" id="PS00086">
    <property type="entry name" value="CYTOCHROME_P450"/>
    <property type="match status" value="1"/>
</dbReference>
<dbReference type="CDD" id="cd11058">
    <property type="entry name" value="CYP60B-like"/>
    <property type="match status" value="1"/>
</dbReference>
<accession>A0A2J6PKN3</accession>
<dbReference type="PROSITE" id="PS51257">
    <property type="entry name" value="PROKAR_LIPOPROTEIN"/>
    <property type="match status" value="1"/>
</dbReference>
<dbReference type="PRINTS" id="PR00385">
    <property type="entry name" value="P450"/>
</dbReference>
<gene>
    <name evidence="10" type="ORF">NA56DRAFT_610270</name>
</gene>
<sequence>MRLMFSIVTSSCSSVCSCSSHIWSTHQSTVSTSIPLSKYPGPRLWAITHFPDAYHRATGRQAHLVADMHHKYGPVVRTAPNELSFCEEGAWLDIYGKPVSRSTQLPKDQQQILPPPSGVWNMSQQPSDEEHQRMRRFFAHGFSEKALRDQEPIMNKYFNLFIRRLHENCAKAVDINKWYDLLSFDVMSDLAFGESFGGLENSKLHPWTKSMQAMLRAIPVLGITQKYYPLDRILLLIAKPFLRESELKFYNFVERQVMKRLKLQTPRPDFLVYAQESLNTPESLTFQEICENAGLLMVGGAESTPSALAGVTYLLLCNPTCLAILTSCLRTTFQSVDEINSVTVNIDYLLAVLNEALRLYPPVPSIFSRVTPPEGCFIAGRYVPGNTSVSVSQRGINRSASNFVRPNEFAPQRWTGDAEFRDDQLKVVQPFSVGPRNCIGRNLAFFEMKLVLAKLLYSFDLELCEESRGWMDGQKILFFNVRPPLMIKLKPYVKA</sequence>
<keyword evidence="6 8" id="KW-0408">Iron</keyword>
<keyword evidence="7 9" id="KW-0503">Monooxygenase</keyword>
<dbReference type="InterPro" id="IPR050121">
    <property type="entry name" value="Cytochrome_P450_monoxygenase"/>
</dbReference>
<evidence type="ECO:0000256" key="8">
    <source>
        <dbReference type="PIRSR" id="PIRSR602401-1"/>
    </source>
</evidence>
<dbReference type="GO" id="GO:0020037">
    <property type="term" value="F:heme binding"/>
    <property type="evidence" value="ECO:0007669"/>
    <property type="project" value="InterPro"/>
</dbReference>
<reference evidence="10 11" key="1">
    <citation type="submission" date="2016-05" db="EMBL/GenBank/DDBJ databases">
        <title>A degradative enzymes factory behind the ericoid mycorrhizal symbiosis.</title>
        <authorList>
            <consortium name="DOE Joint Genome Institute"/>
            <person name="Martino E."/>
            <person name="Morin E."/>
            <person name="Grelet G."/>
            <person name="Kuo A."/>
            <person name="Kohler A."/>
            <person name="Daghino S."/>
            <person name="Barry K."/>
            <person name="Choi C."/>
            <person name="Cichocki N."/>
            <person name="Clum A."/>
            <person name="Copeland A."/>
            <person name="Hainaut M."/>
            <person name="Haridas S."/>
            <person name="Labutti K."/>
            <person name="Lindquist E."/>
            <person name="Lipzen A."/>
            <person name="Khouja H.-R."/>
            <person name="Murat C."/>
            <person name="Ohm R."/>
            <person name="Olson A."/>
            <person name="Spatafora J."/>
            <person name="Veneault-Fourrey C."/>
            <person name="Henrissat B."/>
            <person name="Grigoriev I."/>
            <person name="Martin F."/>
            <person name="Perotto S."/>
        </authorList>
    </citation>
    <scope>NUCLEOTIDE SEQUENCE [LARGE SCALE GENOMIC DNA]</scope>
    <source>
        <strain evidence="10 11">UAMH 7357</strain>
    </source>
</reference>
<evidence type="ECO:0000256" key="6">
    <source>
        <dbReference type="ARBA" id="ARBA00023004"/>
    </source>
</evidence>
<dbReference type="AlphaFoldDB" id="A0A2J6PKN3"/>
<dbReference type="InterPro" id="IPR002401">
    <property type="entry name" value="Cyt_P450_E_grp-I"/>
</dbReference>
<dbReference type="InterPro" id="IPR001128">
    <property type="entry name" value="Cyt_P450"/>
</dbReference>
<dbReference type="STRING" id="1745343.A0A2J6PKN3"/>
<evidence type="ECO:0000256" key="1">
    <source>
        <dbReference type="ARBA" id="ARBA00001971"/>
    </source>
</evidence>
<evidence type="ECO:0000256" key="9">
    <source>
        <dbReference type="RuleBase" id="RU000461"/>
    </source>
</evidence>
<dbReference type="GO" id="GO:0004497">
    <property type="term" value="F:monooxygenase activity"/>
    <property type="evidence" value="ECO:0007669"/>
    <property type="project" value="UniProtKB-KW"/>
</dbReference>
<proteinExistence type="inferred from homology"/>
<keyword evidence="4 8" id="KW-0479">Metal-binding</keyword>
<dbReference type="SUPFAM" id="SSF48264">
    <property type="entry name" value="Cytochrome P450"/>
    <property type="match status" value="1"/>
</dbReference>
<dbReference type="EMBL" id="KZ613521">
    <property type="protein sequence ID" value="PMD14559.1"/>
    <property type="molecule type" value="Genomic_DNA"/>
</dbReference>
<organism evidence="10 11">
    <name type="scientific">Hyaloscypha hepaticicola</name>
    <dbReference type="NCBI Taxonomy" id="2082293"/>
    <lineage>
        <taxon>Eukaryota</taxon>
        <taxon>Fungi</taxon>
        <taxon>Dikarya</taxon>
        <taxon>Ascomycota</taxon>
        <taxon>Pezizomycotina</taxon>
        <taxon>Leotiomycetes</taxon>
        <taxon>Helotiales</taxon>
        <taxon>Hyaloscyphaceae</taxon>
        <taxon>Hyaloscypha</taxon>
    </lineage>
</organism>
<comment type="similarity">
    <text evidence="2 9">Belongs to the cytochrome P450 family.</text>
</comment>
<dbReference type="Proteomes" id="UP000235672">
    <property type="component" value="Unassembled WGS sequence"/>
</dbReference>
<dbReference type="Pfam" id="PF00067">
    <property type="entry name" value="p450"/>
    <property type="match status" value="1"/>
</dbReference>
<name>A0A2J6PKN3_9HELO</name>
<feature type="binding site" description="axial binding residue" evidence="8">
    <location>
        <position position="438"/>
    </location>
    <ligand>
        <name>heme</name>
        <dbReference type="ChEBI" id="CHEBI:30413"/>
    </ligand>
    <ligandPart>
        <name>Fe</name>
        <dbReference type="ChEBI" id="CHEBI:18248"/>
    </ligandPart>
</feature>
<dbReference type="PANTHER" id="PTHR24305:SF29">
    <property type="entry name" value="BENZOATE-PARA-HYDROXYLASE"/>
    <property type="match status" value="1"/>
</dbReference>
<keyword evidence="11" id="KW-1185">Reference proteome</keyword>
<keyword evidence="5 9" id="KW-0560">Oxidoreductase</keyword>
<protein>
    <submittedName>
        <fullName evidence="10">Cytochrome P450</fullName>
    </submittedName>
</protein>
<dbReference type="PRINTS" id="PR00463">
    <property type="entry name" value="EP450I"/>
</dbReference>
<dbReference type="PANTHER" id="PTHR24305">
    <property type="entry name" value="CYTOCHROME P450"/>
    <property type="match status" value="1"/>
</dbReference>